<feature type="compositionally biased region" description="Pro residues" evidence="1">
    <location>
        <begin position="27"/>
        <end position="37"/>
    </location>
</feature>
<accession>A0A6J4PNQ0</accession>
<feature type="non-terminal residue" evidence="2">
    <location>
        <position position="133"/>
    </location>
</feature>
<sequence>AHRVPPPSHHPGDPRHGLPCRRRGQPRPDPIRPVPPDPGDRGSGRRAPLRPRHQAAEALPRGPPPPRRRPRDPPPGRRAGGRVRQSGGGQGRADARRHRMPRLLRMAPPRAEPVPHGLARGGHRHPPRLGLRR</sequence>
<proteinExistence type="predicted"/>
<feature type="non-terminal residue" evidence="2">
    <location>
        <position position="1"/>
    </location>
</feature>
<protein>
    <submittedName>
        <fullName evidence="2">Transcriptional activator MetR</fullName>
    </submittedName>
</protein>
<dbReference type="EMBL" id="CADCUU010000287">
    <property type="protein sequence ID" value="CAA9417820.1"/>
    <property type="molecule type" value="Genomic_DNA"/>
</dbReference>
<evidence type="ECO:0000256" key="1">
    <source>
        <dbReference type="SAM" id="MobiDB-lite"/>
    </source>
</evidence>
<feature type="compositionally biased region" description="Basic residues" evidence="1">
    <location>
        <begin position="121"/>
        <end position="133"/>
    </location>
</feature>
<dbReference type="AlphaFoldDB" id="A0A6J4PNQ0"/>
<feature type="region of interest" description="Disordered" evidence="1">
    <location>
        <begin position="1"/>
        <end position="133"/>
    </location>
</feature>
<gene>
    <name evidence="2" type="ORF">AVDCRST_MAG15-1992</name>
</gene>
<organism evidence="2">
    <name type="scientific">uncultured Rubellimicrobium sp</name>
    <dbReference type="NCBI Taxonomy" id="543078"/>
    <lineage>
        <taxon>Bacteria</taxon>
        <taxon>Pseudomonadati</taxon>
        <taxon>Pseudomonadota</taxon>
        <taxon>Alphaproteobacteria</taxon>
        <taxon>Rhodobacterales</taxon>
        <taxon>Roseobacteraceae</taxon>
        <taxon>Rubellimicrobium</taxon>
        <taxon>environmental samples</taxon>
    </lineage>
</organism>
<reference evidence="2" key="1">
    <citation type="submission" date="2020-02" db="EMBL/GenBank/DDBJ databases">
        <authorList>
            <person name="Meier V. D."/>
        </authorList>
    </citation>
    <scope>NUCLEOTIDE SEQUENCE</scope>
    <source>
        <strain evidence="2">AVDCRST_MAG15</strain>
    </source>
</reference>
<name>A0A6J4PNQ0_9RHOB</name>
<evidence type="ECO:0000313" key="2">
    <source>
        <dbReference type="EMBL" id="CAA9417820.1"/>
    </source>
</evidence>